<dbReference type="SUPFAM" id="SSF52172">
    <property type="entry name" value="CheY-like"/>
    <property type="match status" value="1"/>
</dbReference>
<sequence length="273" mass="29191">MPPGAFPRFHPRTSTSPSKSRHFRWHPNTHAGGRNTIQLHRTAGAVPVRPDRKFLVPSYRIALIDDHEIVARGFAALFGALPEIQVVATVASVTELLESTAQASHPVDLVILDLRLSDDSAVGDNVDRLRSAGSAVLAFTAGDDAVLMRTAARSGVLGVVRKSEPTAVLLDAVLRAAAGEPIPSTEWAAALDGDPELNDAGLSPREREVLSLYAAGAKAPLVAARTGLAEATVIDYIRRVRSKYQRVGRPANTKIDLYKRALEDGILPVPGQP</sequence>
<dbReference type="Gene3D" id="3.40.50.2300">
    <property type="match status" value="1"/>
</dbReference>
<gene>
    <name evidence="6" type="ORF">E3O46_10275</name>
</gene>
<dbReference type="PROSITE" id="PS50110">
    <property type="entry name" value="RESPONSE_REGULATORY"/>
    <property type="match status" value="1"/>
</dbReference>
<keyword evidence="7" id="KW-1185">Reference proteome</keyword>
<proteinExistence type="predicted"/>
<dbReference type="InterPro" id="IPR058245">
    <property type="entry name" value="NreC/VraR/RcsB-like_REC"/>
</dbReference>
<dbReference type="EMBL" id="SOFS01000019">
    <property type="protein sequence ID" value="TFC20577.1"/>
    <property type="molecule type" value="Genomic_DNA"/>
</dbReference>
<name>A0ABY2IP56_9MICO</name>
<dbReference type="PRINTS" id="PR00038">
    <property type="entry name" value="HTHLUXR"/>
</dbReference>
<evidence type="ECO:0000313" key="7">
    <source>
        <dbReference type="Proteomes" id="UP000297604"/>
    </source>
</evidence>
<feature type="region of interest" description="Disordered" evidence="4">
    <location>
        <begin position="1"/>
        <end position="24"/>
    </location>
</feature>
<organism evidence="6 7">
    <name type="scientific">Cryobacterium glucosi</name>
    <dbReference type="NCBI Taxonomy" id="1259175"/>
    <lineage>
        <taxon>Bacteria</taxon>
        <taxon>Bacillati</taxon>
        <taxon>Actinomycetota</taxon>
        <taxon>Actinomycetes</taxon>
        <taxon>Micrococcales</taxon>
        <taxon>Microbacteriaceae</taxon>
        <taxon>Cryobacterium</taxon>
    </lineage>
</organism>
<keyword evidence="1 3" id="KW-0597">Phosphoprotein</keyword>
<dbReference type="InterPro" id="IPR036388">
    <property type="entry name" value="WH-like_DNA-bd_sf"/>
</dbReference>
<evidence type="ECO:0000256" key="2">
    <source>
        <dbReference type="ARBA" id="ARBA00023125"/>
    </source>
</evidence>
<dbReference type="PROSITE" id="PS00622">
    <property type="entry name" value="HTH_LUXR_1"/>
    <property type="match status" value="1"/>
</dbReference>
<accession>A0ABY2IP56</accession>
<dbReference type="Pfam" id="PF00196">
    <property type="entry name" value="GerE"/>
    <property type="match status" value="1"/>
</dbReference>
<feature type="domain" description="Response regulatory" evidence="5">
    <location>
        <begin position="60"/>
        <end position="177"/>
    </location>
</feature>
<evidence type="ECO:0000313" key="6">
    <source>
        <dbReference type="EMBL" id="TFC20577.1"/>
    </source>
</evidence>
<comment type="caution">
    <text evidence="6">The sequence shown here is derived from an EMBL/GenBank/DDBJ whole genome shotgun (WGS) entry which is preliminary data.</text>
</comment>
<dbReference type="Pfam" id="PF00072">
    <property type="entry name" value="Response_reg"/>
    <property type="match status" value="1"/>
</dbReference>
<protein>
    <submittedName>
        <fullName evidence="6">Response regulator transcription factor</fullName>
    </submittedName>
</protein>
<evidence type="ECO:0000256" key="1">
    <source>
        <dbReference type="ARBA" id="ARBA00022553"/>
    </source>
</evidence>
<feature type="modified residue" description="4-aspartylphosphate" evidence="3">
    <location>
        <position position="113"/>
    </location>
</feature>
<evidence type="ECO:0000256" key="3">
    <source>
        <dbReference type="PROSITE-ProRule" id="PRU00169"/>
    </source>
</evidence>
<evidence type="ECO:0000256" key="4">
    <source>
        <dbReference type="SAM" id="MobiDB-lite"/>
    </source>
</evidence>
<dbReference type="InterPro" id="IPR000792">
    <property type="entry name" value="Tscrpt_reg_LuxR_C"/>
</dbReference>
<dbReference type="InterPro" id="IPR001789">
    <property type="entry name" value="Sig_transdc_resp-reg_receiver"/>
</dbReference>
<dbReference type="PANTHER" id="PTHR43214">
    <property type="entry name" value="TWO-COMPONENT RESPONSE REGULATOR"/>
    <property type="match status" value="1"/>
</dbReference>
<dbReference type="Gene3D" id="1.10.10.10">
    <property type="entry name" value="Winged helix-like DNA-binding domain superfamily/Winged helix DNA-binding domain"/>
    <property type="match status" value="1"/>
</dbReference>
<dbReference type="CDD" id="cd17535">
    <property type="entry name" value="REC_NarL-like"/>
    <property type="match status" value="1"/>
</dbReference>
<keyword evidence="2" id="KW-0238">DNA-binding</keyword>
<reference evidence="6 7" key="1">
    <citation type="submission" date="2019-03" db="EMBL/GenBank/DDBJ databases">
        <title>Genomics of glacier-inhabiting Cryobacterium strains.</title>
        <authorList>
            <person name="Liu Q."/>
            <person name="Xin Y.-H."/>
        </authorList>
    </citation>
    <scope>NUCLEOTIDE SEQUENCE [LARGE SCALE GENOMIC DNA]</scope>
    <source>
        <strain evidence="6 7">MDB1-5</strain>
    </source>
</reference>
<dbReference type="InterPro" id="IPR011006">
    <property type="entry name" value="CheY-like_superfamily"/>
</dbReference>
<dbReference type="InterPro" id="IPR039420">
    <property type="entry name" value="WalR-like"/>
</dbReference>
<dbReference type="SMART" id="SM00421">
    <property type="entry name" value="HTH_LUXR"/>
    <property type="match status" value="1"/>
</dbReference>
<dbReference type="SUPFAM" id="SSF46894">
    <property type="entry name" value="C-terminal effector domain of the bipartite response regulators"/>
    <property type="match status" value="1"/>
</dbReference>
<evidence type="ECO:0000259" key="5">
    <source>
        <dbReference type="PROSITE" id="PS50110"/>
    </source>
</evidence>
<dbReference type="SMART" id="SM00448">
    <property type="entry name" value="REC"/>
    <property type="match status" value="1"/>
</dbReference>
<dbReference type="Proteomes" id="UP000297604">
    <property type="component" value="Unassembled WGS sequence"/>
</dbReference>
<dbReference type="InterPro" id="IPR016032">
    <property type="entry name" value="Sig_transdc_resp-reg_C-effctor"/>
</dbReference>